<protein>
    <submittedName>
        <fullName evidence="2">Uncharacterized protein</fullName>
    </submittedName>
</protein>
<evidence type="ECO:0000313" key="3">
    <source>
        <dbReference type="Proteomes" id="UP000310263"/>
    </source>
</evidence>
<dbReference type="OrthoDB" id="9815009at2"/>
<dbReference type="RefSeq" id="WP_136011772.1">
    <property type="nucleotide sequence ID" value="NZ_SRYE01000001.1"/>
</dbReference>
<sequence>MATLKELAERCNVSKMTVIRTIDSLGLRGEHVVKKGERGMLDIDDYAASLIADTLLKRAEPQPTPAEVEVKAQEEQAHAQLEATAAIYRSWIEESKKSYEAQIVALKEQLDVKDAQIAQLTALLESQQATLDKERETSREASEALRDALVRANNAAALVGRLKSASLMQRIFGFKGLLPAPSEG</sequence>
<name>A0A4S2F410_9ACTN</name>
<comment type="caution">
    <text evidence="2">The sequence shown here is derived from an EMBL/GenBank/DDBJ whole genome shotgun (WGS) entry which is preliminary data.</text>
</comment>
<evidence type="ECO:0000313" key="2">
    <source>
        <dbReference type="EMBL" id="TGY63147.1"/>
    </source>
</evidence>
<keyword evidence="1" id="KW-0175">Coiled coil</keyword>
<organism evidence="2 3">
    <name type="scientific">Muricaecibacterium torontonense</name>
    <dbReference type="NCBI Taxonomy" id="3032871"/>
    <lineage>
        <taxon>Bacteria</taxon>
        <taxon>Bacillati</taxon>
        <taxon>Actinomycetota</taxon>
        <taxon>Coriobacteriia</taxon>
        <taxon>Coriobacteriales</taxon>
        <taxon>Atopobiaceae</taxon>
        <taxon>Muricaecibacterium</taxon>
    </lineage>
</organism>
<accession>A0A4S2F410</accession>
<proteinExistence type="predicted"/>
<gene>
    <name evidence="2" type="ORF">E5334_01160</name>
</gene>
<feature type="coiled-coil region" evidence="1">
    <location>
        <begin position="96"/>
        <end position="144"/>
    </location>
</feature>
<dbReference type="Proteomes" id="UP000310263">
    <property type="component" value="Unassembled WGS sequence"/>
</dbReference>
<reference evidence="2 3" key="1">
    <citation type="submission" date="2019-04" db="EMBL/GenBank/DDBJ databases">
        <title>Microbes associate with the intestines of laboratory mice.</title>
        <authorList>
            <person name="Navarre W."/>
            <person name="Wong E."/>
            <person name="Huang K."/>
            <person name="Tropini C."/>
            <person name="Ng K."/>
            <person name="Yu B."/>
        </authorList>
    </citation>
    <scope>NUCLEOTIDE SEQUENCE [LARGE SCALE GENOMIC DNA]</scope>
    <source>
        <strain evidence="2 3">NM07_P-09</strain>
    </source>
</reference>
<evidence type="ECO:0000256" key="1">
    <source>
        <dbReference type="SAM" id="Coils"/>
    </source>
</evidence>
<keyword evidence="3" id="KW-1185">Reference proteome</keyword>
<dbReference type="EMBL" id="SRYE01000001">
    <property type="protein sequence ID" value="TGY63147.1"/>
    <property type="molecule type" value="Genomic_DNA"/>
</dbReference>
<dbReference type="AlphaFoldDB" id="A0A4S2F410"/>